<gene>
    <name evidence="2" type="primary">g7165</name>
    <name evidence="2" type="ORF">EsDP_00007165</name>
</gene>
<name>A0ABQ0CZR6_9HYPO</name>
<protein>
    <recommendedName>
        <fullName evidence="1">Fido domain-containing protein</fullName>
    </recommendedName>
</protein>
<accession>A0ABQ0CZR6</accession>
<dbReference type="Proteomes" id="UP001562357">
    <property type="component" value="Unassembled WGS sequence"/>
</dbReference>
<dbReference type="Gene3D" id="1.20.120.1870">
    <property type="entry name" value="Fic/DOC protein, Fido domain"/>
    <property type="match status" value="1"/>
</dbReference>
<dbReference type="EMBL" id="BAAFGZ010000540">
    <property type="protein sequence ID" value="GAB0138946.1"/>
    <property type="molecule type" value="Genomic_DNA"/>
</dbReference>
<organism evidence="2 3">
    <name type="scientific">Epichloe bromicola</name>
    <dbReference type="NCBI Taxonomy" id="79588"/>
    <lineage>
        <taxon>Eukaryota</taxon>
        <taxon>Fungi</taxon>
        <taxon>Dikarya</taxon>
        <taxon>Ascomycota</taxon>
        <taxon>Pezizomycotina</taxon>
        <taxon>Sordariomycetes</taxon>
        <taxon>Hypocreomycetidae</taxon>
        <taxon>Hypocreales</taxon>
        <taxon>Clavicipitaceae</taxon>
        <taxon>Epichloe</taxon>
    </lineage>
</organism>
<dbReference type="PANTHER" id="PTHR39426:SF1">
    <property type="entry name" value="HOMOLOGY TO DEATH-ON-CURING PROTEIN OF PHAGE P1"/>
    <property type="match status" value="1"/>
</dbReference>
<dbReference type="Pfam" id="PF02661">
    <property type="entry name" value="Fic"/>
    <property type="match status" value="1"/>
</dbReference>
<keyword evidence="3" id="KW-1185">Reference proteome</keyword>
<dbReference type="InterPro" id="IPR036597">
    <property type="entry name" value="Fido-like_dom_sf"/>
</dbReference>
<reference evidence="3" key="1">
    <citation type="submission" date="2024-06" db="EMBL/GenBank/DDBJ databases">
        <title>Draft Genome Sequences of Epichloe bromicola Strains Isolated from Elymus ciliaris.</title>
        <authorList>
            <consortium name="Epichloe bromicola genome sequencing consortium"/>
            <person name="Miura A."/>
            <person name="Imano S."/>
            <person name="Ashida A."/>
            <person name="Sato I."/>
            <person name="Chiba S."/>
            <person name="Tanaka A."/>
            <person name="Camagna M."/>
            <person name="Takemoto D."/>
        </authorList>
    </citation>
    <scope>NUCLEOTIDE SEQUENCE [LARGE SCALE GENOMIC DNA]</scope>
    <source>
        <strain evidence="3">DP</strain>
    </source>
</reference>
<dbReference type="NCBIfam" id="TIGR01550">
    <property type="entry name" value="DOC_P1"/>
    <property type="match status" value="1"/>
</dbReference>
<evidence type="ECO:0000313" key="2">
    <source>
        <dbReference type="EMBL" id="GAB0138946.1"/>
    </source>
</evidence>
<dbReference type="SUPFAM" id="SSF140931">
    <property type="entry name" value="Fic-like"/>
    <property type="match status" value="1"/>
</dbReference>
<evidence type="ECO:0000259" key="1">
    <source>
        <dbReference type="PROSITE" id="PS51459"/>
    </source>
</evidence>
<dbReference type="PANTHER" id="PTHR39426">
    <property type="entry name" value="HOMOLOGY TO DEATH-ON-CURING PROTEIN OF PHAGE P1"/>
    <property type="match status" value="1"/>
</dbReference>
<feature type="domain" description="Fido" evidence="1">
    <location>
        <begin position="1"/>
        <end position="131"/>
    </location>
</feature>
<comment type="caution">
    <text evidence="2">The sequence shown here is derived from an EMBL/GenBank/DDBJ whole genome shotgun (WGS) entry which is preliminary data.</text>
</comment>
<evidence type="ECO:0000313" key="3">
    <source>
        <dbReference type="Proteomes" id="UP001562357"/>
    </source>
</evidence>
<sequence length="153" mass="17164">MASTTCFRFLTAAQVKRMYTQHIGALSPTQPTMLESAVDSPRNHKYYGQTDLFQLAGILAEKVILNHAYQDGNKRTALYAADMFLKMNGYQLQKKPMAKNDKDLNEMLANAHVLVATGQWTSADLGNYYASVASPLENITEEIRDYSNDAVEY</sequence>
<proteinExistence type="predicted"/>
<dbReference type="InterPro" id="IPR006440">
    <property type="entry name" value="Doc"/>
</dbReference>
<dbReference type="InterPro" id="IPR053737">
    <property type="entry name" value="Type_II_TA_Toxin"/>
</dbReference>
<dbReference type="InterPro" id="IPR003812">
    <property type="entry name" value="Fido"/>
</dbReference>
<dbReference type="PROSITE" id="PS51459">
    <property type="entry name" value="FIDO"/>
    <property type="match status" value="1"/>
</dbReference>